<protein>
    <submittedName>
        <fullName evidence="1">Uncharacterized protein</fullName>
    </submittedName>
</protein>
<gene>
    <name evidence="1" type="ORF">CERZMDRAFT_92852</name>
</gene>
<sequence>MSIPSSPALSPASPPITRLPLELCEIIIDSLPLRKDQVNAKMAFNMTVASHRVLCRQIDFTKIAQSLSQTILGSAHLSRRLADEIGVKLQSKEQRMKPSPASAFTILSEHSYAQLAGRVNSNDSRWWIQGQPYSAALLFSEKNVDILRLRAWILFGVPYLAQRETPKQRKSRISAYKRFVSKIASDPDYCGDACQECLLPIDINVQQALGTKFCWQHRAVFCEHYRVNIRDFEHAFVVLQGRMAPSSPVHFWMEPSLAHMSPTSHVMETTVSPADANTISLCLTDMTWQNFRIHARNGYWTPAKARSLETRYWICGWAISTLQGWVSQTTNLRPTWNPGAITGCLTQLDFHVRKMLVDAPKSREHYTMLHKFMQQLYIRHISKFPEVGGRFPAEAQEYSLMDAMAGDYLSDQLLKYSRISDLRLLRDFDIKVCRPYEPLAFRSTNRPTAPAIICEPQMSIKLDAFTCTIEEAERLAMIIHGCKLHQIPRLPEHLRRLNLGRYVTKIAVMEHVRSSVTMDTLEIYFSLWALFNSTVCTGKTPLPAIPGSTYSPDVFNVPAVELLLQTVEAALLAQKSPELLSTLSDITDLDLVAPKLIHAFSVNVLMRGALILRGITEESFKEWKKDKAVYIIADPMPRAMRAMDPLQQRTGPYKCVLPTFAPIPWADRHWLFAGTGFFAGRDAHIPLPMQIACRGRKVLQPPNKQSEALFAEMTKHTWWVHDGTAAAFISKMSLQNGGLQPKVCGRVVWFDLKEALA</sequence>
<evidence type="ECO:0000313" key="2">
    <source>
        <dbReference type="Proteomes" id="UP000799539"/>
    </source>
</evidence>
<name>A0A6A6FTS9_9PEZI</name>
<dbReference type="AlphaFoldDB" id="A0A6A6FTS9"/>
<evidence type="ECO:0000313" key="1">
    <source>
        <dbReference type="EMBL" id="KAF2216779.1"/>
    </source>
</evidence>
<organism evidence="1 2">
    <name type="scientific">Cercospora zeae-maydis SCOH1-5</name>
    <dbReference type="NCBI Taxonomy" id="717836"/>
    <lineage>
        <taxon>Eukaryota</taxon>
        <taxon>Fungi</taxon>
        <taxon>Dikarya</taxon>
        <taxon>Ascomycota</taxon>
        <taxon>Pezizomycotina</taxon>
        <taxon>Dothideomycetes</taxon>
        <taxon>Dothideomycetidae</taxon>
        <taxon>Mycosphaerellales</taxon>
        <taxon>Mycosphaerellaceae</taxon>
        <taxon>Cercospora</taxon>
    </lineage>
</organism>
<dbReference type="OrthoDB" id="3628945at2759"/>
<dbReference type="Proteomes" id="UP000799539">
    <property type="component" value="Unassembled WGS sequence"/>
</dbReference>
<proteinExistence type="predicted"/>
<reference evidence="1" key="1">
    <citation type="journal article" date="2020" name="Stud. Mycol.">
        <title>101 Dothideomycetes genomes: a test case for predicting lifestyles and emergence of pathogens.</title>
        <authorList>
            <person name="Haridas S."/>
            <person name="Albert R."/>
            <person name="Binder M."/>
            <person name="Bloem J."/>
            <person name="Labutti K."/>
            <person name="Salamov A."/>
            <person name="Andreopoulos B."/>
            <person name="Baker S."/>
            <person name="Barry K."/>
            <person name="Bills G."/>
            <person name="Bluhm B."/>
            <person name="Cannon C."/>
            <person name="Castanera R."/>
            <person name="Culley D."/>
            <person name="Daum C."/>
            <person name="Ezra D."/>
            <person name="Gonzalez J."/>
            <person name="Henrissat B."/>
            <person name="Kuo A."/>
            <person name="Liang C."/>
            <person name="Lipzen A."/>
            <person name="Lutzoni F."/>
            <person name="Magnuson J."/>
            <person name="Mondo S."/>
            <person name="Nolan M."/>
            <person name="Ohm R."/>
            <person name="Pangilinan J."/>
            <person name="Park H.-J."/>
            <person name="Ramirez L."/>
            <person name="Alfaro M."/>
            <person name="Sun H."/>
            <person name="Tritt A."/>
            <person name="Yoshinaga Y."/>
            <person name="Zwiers L.-H."/>
            <person name="Turgeon B."/>
            <person name="Goodwin S."/>
            <person name="Spatafora J."/>
            <person name="Crous P."/>
            <person name="Grigoriev I."/>
        </authorList>
    </citation>
    <scope>NUCLEOTIDE SEQUENCE</scope>
    <source>
        <strain evidence="1">SCOH1-5</strain>
    </source>
</reference>
<accession>A0A6A6FTS9</accession>
<dbReference type="EMBL" id="ML992663">
    <property type="protein sequence ID" value="KAF2216779.1"/>
    <property type="molecule type" value="Genomic_DNA"/>
</dbReference>
<keyword evidence="2" id="KW-1185">Reference proteome</keyword>